<dbReference type="AlphaFoldDB" id="A0A178IQT1"/>
<protein>
    <recommendedName>
        <fullName evidence="3">PBS lyase</fullName>
    </recommendedName>
</protein>
<reference evidence="1 2" key="1">
    <citation type="submission" date="2016-01" db="EMBL/GenBank/DDBJ databases">
        <title>High potential of lignocellulose degradation of a new Verrucomicrobia species.</title>
        <authorList>
            <person name="Wang Y."/>
            <person name="Shi Y."/>
            <person name="Qiu Z."/>
            <person name="Liu S."/>
            <person name="Yang H."/>
        </authorList>
    </citation>
    <scope>NUCLEOTIDE SEQUENCE [LARGE SCALE GENOMIC DNA]</scope>
    <source>
        <strain evidence="1 2">TSB47</strain>
    </source>
</reference>
<name>A0A178IQT1_9BACT</name>
<evidence type="ECO:0000313" key="2">
    <source>
        <dbReference type="Proteomes" id="UP000078486"/>
    </source>
</evidence>
<keyword evidence="2" id="KW-1185">Reference proteome</keyword>
<dbReference type="RefSeq" id="WP_068773300.1">
    <property type="nucleotide sequence ID" value="NZ_CP109796.1"/>
</dbReference>
<dbReference type="EMBL" id="LRRQ01000005">
    <property type="protein sequence ID" value="OAM91857.1"/>
    <property type="molecule type" value="Genomic_DNA"/>
</dbReference>
<gene>
    <name evidence="1" type="ORF">AW736_26515</name>
</gene>
<accession>A0A178IQT1</accession>
<sequence>MDAPAVPTGISPDIAALLDETRTPAAEQKIAVLMPRLQGAPLAAADCAAMQAYILAPRPDNIPVSRWPWVVNDILRLQCAQPVCPAGLVATVYALYEDEDRGPILREYAVQHMGVLHTPAPGSVVSITAAERERLTATLARLARDGKSRFCGAALNALANVADTNAYNREHDIAEPIAPAPAVDLAAIARAVALDDTALSENRATALGVCGQLHDDAPLDTARTLARDPQTPLSLRMASIYLVSIAGGATDREWLEPIAADTQSFPLNKTAEAALKKLPRI</sequence>
<evidence type="ECO:0000313" key="1">
    <source>
        <dbReference type="EMBL" id="OAM91857.1"/>
    </source>
</evidence>
<organism evidence="1 2">
    <name type="scientific">Termitidicoccus mucosus</name>
    <dbReference type="NCBI Taxonomy" id="1184151"/>
    <lineage>
        <taxon>Bacteria</taxon>
        <taxon>Pseudomonadati</taxon>
        <taxon>Verrucomicrobiota</taxon>
        <taxon>Opitutia</taxon>
        <taxon>Opitutales</taxon>
        <taxon>Opitutaceae</taxon>
        <taxon>Termitidicoccus</taxon>
    </lineage>
</organism>
<dbReference type="Proteomes" id="UP000078486">
    <property type="component" value="Unassembled WGS sequence"/>
</dbReference>
<comment type="caution">
    <text evidence="1">The sequence shown here is derived from an EMBL/GenBank/DDBJ whole genome shotgun (WGS) entry which is preliminary data.</text>
</comment>
<proteinExistence type="predicted"/>
<evidence type="ECO:0008006" key="3">
    <source>
        <dbReference type="Google" id="ProtNLM"/>
    </source>
</evidence>